<keyword evidence="2" id="KW-0812">Transmembrane</keyword>
<name>A0A1X2GK90_9FUNG</name>
<organism evidence="3 4">
    <name type="scientific">Hesseltinella vesiculosa</name>
    <dbReference type="NCBI Taxonomy" id="101127"/>
    <lineage>
        <taxon>Eukaryota</taxon>
        <taxon>Fungi</taxon>
        <taxon>Fungi incertae sedis</taxon>
        <taxon>Mucoromycota</taxon>
        <taxon>Mucoromycotina</taxon>
        <taxon>Mucoromycetes</taxon>
        <taxon>Mucorales</taxon>
        <taxon>Cunninghamellaceae</taxon>
        <taxon>Hesseltinella</taxon>
    </lineage>
</organism>
<dbReference type="EMBL" id="MCGT01000011">
    <property type="protein sequence ID" value="ORX55724.1"/>
    <property type="molecule type" value="Genomic_DNA"/>
</dbReference>
<sequence length="177" mass="19784">MDYCPVTDFYYKQCQFSSLPLGIIALLVFLVLLCLVLLGFCYLCCCCTFCCVSGDADEEEHQALLNDRSKYLRRSSTYYQWNRTPLTSTTPFQHQTHNHPSNPTYAATTASHSGHPPTANHIQPSIPPNATSRPTLDSPTSPSFPIFAANDSWETRRSNLLKKYARDPVVPTTSPSS</sequence>
<evidence type="ECO:0000313" key="3">
    <source>
        <dbReference type="EMBL" id="ORX55724.1"/>
    </source>
</evidence>
<comment type="caution">
    <text evidence="3">The sequence shown here is derived from an EMBL/GenBank/DDBJ whole genome shotgun (WGS) entry which is preliminary data.</text>
</comment>
<reference evidence="3 4" key="1">
    <citation type="submission" date="2016-07" db="EMBL/GenBank/DDBJ databases">
        <title>Pervasive Adenine N6-methylation of Active Genes in Fungi.</title>
        <authorList>
            <consortium name="DOE Joint Genome Institute"/>
            <person name="Mondo S.J."/>
            <person name="Dannebaum R.O."/>
            <person name="Kuo R.C."/>
            <person name="Labutti K."/>
            <person name="Haridas S."/>
            <person name="Kuo A."/>
            <person name="Salamov A."/>
            <person name="Ahrendt S.R."/>
            <person name="Lipzen A."/>
            <person name="Sullivan W."/>
            <person name="Andreopoulos W.B."/>
            <person name="Clum A."/>
            <person name="Lindquist E."/>
            <person name="Daum C."/>
            <person name="Ramamoorthy G.K."/>
            <person name="Gryganskyi A."/>
            <person name="Culley D."/>
            <person name="Magnuson J.K."/>
            <person name="James T.Y."/>
            <person name="O'Malley M.A."/>
            <person name="Stajich J.E."/>
            <person name="Spatafora J.W."/>
            <person name="Visel A."/>
            <person name="Grigoriev I.V."/>
        </authorList>
    </citation>
    <scope>NUCLEOTIDE SEQUENCE [LARGE SCALE GENOMIC DNA]</scope>
    <source>
        <strain evidence="3 4">NRRL 3301</strain>
    </source>
</reference>
<feature type="compositionally biased region" description="Polar residues" evidence="1">
    <location>
        <begin position="90"/>
        <end position="112"/>
    </location>
</feature>
<dbReference type="AlphaFoldDB" id="A0A1X2GK90"/>
<evidence type="ECO:0000313" key="4">
    <source>
        <dbReference type="Proteomes" id="UP000242146"/>
    </source>
</evidence>
<keyword evidence="4" id="KW-1185">Reference proteome</keyword>
<gene>
    <name evidence="3" type="ORF">DM01DRAFT_1382828</name>
</gene>
<feature type="compositionally biased region" description="Polar residues" evidence="1">
    <location>
        <begin position="120"/>
        <end position="143"/>
    </location>
</feature>
<feature type="transmembrane region" description="Helical" evidence="2">
    <location>
        <begin position="21"/>
        <end position="40"/>
    </location>
</feature>
<protein>
    <submittedName>
        <fullName evidence="3">Uncharacterized protein</fullName>
    </submittedName>
</protein>
<keyword evidence="2" id="KW-1133">Transmembrane helix</keyword>
<dbReference type="OrthoDB" id="2290908at2759"/>
<keyword evidence="2" id="KW-0472">Membrane</keyword>
<dbReference type="Proteomes" id="UP000242146">
    <property type="component" value="Unassembled WGS sequence"/>
</dbReference>
<accession>A0A1X2GK90</accession>
<evidence type="ECO:0000256" key="1">
    <source>
        <dbReference type="SAM" id="MobiDB-lite"/>
    </source>
</evidence>
<feature type="region of interest" description="Disordered" evidence="1">
    <location>
        <begin position="90"/>
        <end position="149"/>
    </location>
</feature>
<evidence type="ECO:0000256" key="2">
    <source>
        <dbReference type="SAM" id="Phobius"/>
    </source>
</evidence>
<proteinExistence type="predicted"/>